<evidence type="ECO:0000256" key="10">
    <source>
        <dbReference type="ARBA" id="ARBA00022989"/>
    </source>
</evidence>
<dbReference type="SUPFAM" id="SSF90123">
    <property type="entry name" value="ABC transporter transmembrane region"/>
    <property type="match status" value="1"/>
</dbReference>
<dbReference type="GO" id="GO:0008559">
    <property type="term" value="F:ABC-type xenobiotic transporter activity"/>
    <property type="evidence" value="ECO:0007669"/>
    <property type="project" value="UniProtKB-EC"/>
</dbReference>
<comment type="similarity">
    <text evidence="2">Belongs to the ABC transporter superfamily. ABCB family. Multidrug resistance exporter (TC 3.A.1.201) subfamily.</text>
</comment>
<dbReference type="InterPro" id="IPR036640">
    <property type="entry name" value="ABC1_TM_sf"/>
</dbReference>
<comment type="catalytic activity">
    <reaction evidence="13">
        <text>ATP + H2O + xenobioticSide 1 = ADP + phosphate + xenobioticSide 2.</text>
        <dbReference type="EC" id="7.6.2.2"/>
    </reaction>
</comment>
<dbReference type="FunFam" id="3.40.50.300:FF:000479">
    <property type="entry name" value="Multidrug resistance protein 1A"/>
    <property type="match status" value="1"/>
</dbReference>
<name>A0AAW1U9D0_9CUCU</name>
<keyword evidence="16" id="KW-1185">Reference proteome</keyword>
<evidence type="ECO:0000256" key="13">
    <source>
        <dbReference type="ARBA" id="ARBA00034018"/>
    </source>
</evidence>
<dbReference type="Pfam" id="PF00005">
    <property type="entry name" value="ABC_tran"/>
    <property type="match status" value="1"/>
</dbReference>
<reference evidence="15 16" key="1">
    <citation type="submission" date="2023-03" db="EMBL/GenBank/DDBJ databases">
        <title>Genome insight into feeding habits of ladybird beetles.</title>
        <authorList>
            <person name="Li H.-S."/>
            <person name="Huang Y.-H."/>
            <person name="Pang H."/>
        </authorList>
    </citation>
    <scope>NUCLEOTIDE SEQUENCE [LARGE SCALE GENOMIC DNA]</scope>
    <source>
        <strain evidence="15">SYSU_2023b</strain>
        <tissue evidence="15">Whole body</tissue>
    </source>
</reference>
<dbReference type="SMART" id="SM00382">
    <property type="entry name" value="AAA"/>
    <property type="match status" value="1"/>
</dbReference>
<dbReference type="CDD" id="cd03249">
    <property type="entry name" value="ABC_MTABC3_MDL1_MDL2"/>
    <property type="match status" value="1"/>
</dbReference>
<dbReference type="GO" id="GO:0005524">
    <property type="term" value="F:ATP binding"/>
    <property type="evidence" value="ECO:0007669"/>
    <property type="project" value="UniProtKB-KW"/>
</dbReference>
<evidence type="ECO:0000256" key="2">
    <source>
        <dbReference type="ARBA" id="ARBA00007577"/>
    </source>
</evidence>
<dbReference type="SUPFAM" id="SSF52540">
    <property type="entry name" value="P-loop containing nucleoside triphosphate hydrolases"/>
    <property type="match status" value="1"/>
</dbReference>
<evidence type="ECO:0000256" key="11">
    <source>
        <dbReference type="ARBA" id="ARBA00023136"/>
    </source>
</evidence>
<dbReference type="InterPro" id="IPR003593">
    <property type="entry name" value="AAA+_ATPase"/>
</dbReference>
<accession>A0AAW1U9D0</accession>
<dbReference type="PANTHER" id="PTHR43394:SF27">
    <property type="entry name" value="ATP-DEPENDENT TRANSLOCASE ABCB1-LIKE"/>
    <property type="match status" value="1"/>
</dbReference>
<dbReference type="Gene3D" id="1.20.1560.10">
    <property type="entry name" value="ABC transporter type 1, transmembrane domain"/>
    <property type="match status" value="1"/>
</dbReference>
<keyword evidence="11" id="KW-0472">Membrane</keyword>
<keyword evidence="10" id="KW-1133">Transmembrane helix</keyword>
<dbReference type="GO" id="GO:0090374">
    <property type="term" value="P:oligopeptide export from mitochondrion"/>
    <property type="evidence" value="ECO:0007669"/>
    <property type="project" value="TreeGrafter"/>
</dbReference>
<dbReference type="PROSITE" id="PS50893">
    <property type="entry name" value="ABC_TRANSPORTER_2"/>
    <property type="match status" value="1"/>
</dbReference>
<dbReference type="InterPro" id="IPR027417">
    <property type="entry name" value="P-loop_NTPase"/>
</dbReference>
<evidence type="ECO:0000313" key="15">
    <source>
        <dbReference type="EMBL" id="KAK9877179.1"/>
    </source>
</evidence>
<keyword evidence="6" id="KW-0677">Repeat</keyword>
<dbReference type="PROSITE" id="PS00211">
    <property type="entry name" value="ABC_TRANSPORTER_1"/>
    <property type="match status" value="1"/>
</dbReference>
<keyword evidence="8" id="KW-0067">ATP-binding</keyword>
<dbReference type="Proteomes" id="UP001431783">
    <property type="component" value="Unassembled WGS sequence"/>
</dbReference>
<dbReference type="InterPro" id="IPR003439">
    <property type="entry name" value="ABC_transporter-like_ATP-bd"/>
</dbReference>
<evidence type="ECO:0000256" key="1">
    <source>
        <dbReference type="ARBA" id="ARBA00004141"/>
    </source>
</evidence>
<evidence type="ECO:0000256" key="8">
    <source>
        <dbReference type="ARBA" id="ARBA00022840"/>
    </source>
</evidence>
<dbReference type="GO" id="GO:0097254">
    <property type="term" value="P:renal tubular secretion"/>
    <property type="evidence" value="ECO:0007669"/>
    <property type="project" value="UniProtKB-ARBA"/>
</dbReference>
<evidence type="ECO:0000256" key="9">
    <source>
        <dbReference type="ARBA" id="ARBA00022967"/>
    </source>
</evidence>
<dbReference type="Gene3D" id="3.40.50.300">
    <property type="entry name" value="P-loop containing nucleotide triphosphate hydrolases"/>
    <property type="match status" value="1"/>
</dbReference>
<dbReference type="GO" id="GO:0017085">
    <property type="term" value="P:response to insecticide"/>
    <property type="evidence" value="ECO:0007669"/>
    <property type="project" value="UniProtKB-ARBA"/>
</dbReference>
<dbReference type="InterPro" id="IPR017871">
    <property type="entry name" value="ABC_transporter-like_CS"/>
</dbReference>
<dbReference type="PANTHER" id="PTHR43394">
    <property type="entry name" value="ATP-DEPENDENT PERMEASE MDL1, MITOCHONDRIAL"/>
    <property type="match status" value="1"/>
</dbReference>
<sequence length="328" mass="36559">MSYGYAVGFLIGTPMIVKSNVTYKTITRVVDVQVQGSYAIGQAFAFLPCFQNGIEAAKRIFAILNRSPDIKNVPNAYKKDWEVGDIEFSRVHFSYPTRPQLPVLQGLNLKILSGKTVALVGCSGCGKSTVIQLLERFYNPTEGQIYIDNVNIARMDLQCLRANFGIVSQEPNLFDRTIAENIAYGNNHKIVSNEEIIEAAKNANIHDFITSLPLGYETRLGSKGTHLSGGQKQRIAIARALVRNPKVLLLDEATSALDTESEKVVQEALDRAKQNRTCIIIAHRLTTIQDADLICVLRKGRIVEAGTHEELLAKERYYYKFYKLQTGS</sequence>
<keyword evidence="5" id="KW-0812">Transmembrane</keyword>
<dbReference type="AlphaFoldDB" id="A0AAW1U9D0"/>
<keyword evidence="4" id="KW-0813">Transport</keyword>
<evidence type="ECO:0000259" key="14">
    <source>
        <dbReference type="PROSITE" id="PS50893"/>
    </source>
</evidence>
<dbReference type="GO" id="GO:0016887">
    <property type="term" value="F:ATP hydrolysis activity"/>
    <property type="evidence" value="ECO:0007669"/>
    <property type="project" value="InterPro"/>
</dbReference>
<evidence type="ECO:0000256" key="4">
    <source>
        <dbReference type="ARBA" id="ARBA00022448"/>
    </source>
</evidence>
<dbReference type="EMBL" id="JARQZJ010000040">
    <property type="protein sequence ID" value="KAK9877179.1"/>
    <property type="molecule type" value="Genomic_DNA"/>
</dbReference>
<evidence type="ECO:0000313" key="16">
    <source>
        <dbReference type="Proteomes" id="UP001431783"/>
    </source>
</evidence>
<evidence type="ECO:0000256" key="5">
    <source>
        <dbReference type="ARBA" id="ARBA00022692"/>
    </source>
</evidence>
<evidence type="ECO:0000256" key="7">
    <source>
        <dbReference type="ARBA" id="ARBA00022741"/>
    </source>
</evidence>
<protein>
    <recommendedName>
        <fullName evidence="3">ABC-type xenobiotic transporter</fullName>
        <ecNumber evidence="3">7.6.2.2</ecNumber>
    </recommendedName>
</protein>
<proteinExistence type="inferred from homology"/>
<evidence type="ECO:0000256" key="6">
    <source>
        <dbReference type="ARBA" id="ARBA00022737"/>
    </source>
</evidence>
<dbReference type="InterPro" id="IPR039421">
    <property type="entry name" value="Type_1_exporter"/>
</dbReference>
<comment type="caution">
    <text evidence="15">The sequence shown here is derived from an EMBL/GenBank/DDBJ whole genome shotgun (WGS) entry which is preliminary data.</text>
</comment>
<feature type="domain" description="ABC transporter" evidence="14">
    <location>
        <begin position="86"/>
        <end position="324"/>
    </location>
</feature>
<dbReference type="GO" id="GO:0005743">
    <property type="term" value="C:mitochondrial inner membrane"/>
    <property type="evidence" value="ECO:0007669"/>
    <property type="project" value="TreeGrafter"/>
</dbReference>
<dbReference type="GO" id="GO:0015421">
    <property type="term" value="F:ABC-type oligopeptide transporter activity"/>
    <property type="evidence" value="ECO:0007669"/>
    <property type="project" value="TreeGrafter"/>
</dbReference>
<dbReference type="EC" id="7.6.2.2" evidence="3"/>
<organism evidence="15 16">
    <name type="scientific">Henosepilachna vigintioctopunctata</name>
    <dbReference type="NCBI Taxonomy" id="420089"/>
    <lineage>
        <taxon>Eukaryota</taxon>
        <taxon>Metazoa</taxon>
        <taxon>Ecdysozoa</taxon>
        <taxon>Arthropoda</taxon>
        <taxon>Hexapoda</taxon>
        <taxon>Insecta</taxon>
        <taxon>Pterygota</taxon>
        <taxon>Neoptera</taxon>
        <taxon>Endopterygota</taxon>
        <taxon>Coleoptera</taxon>
        <taxon>Polyphaga</taxon>
        <taxon>Cucujiformia</taxon>
        <taxon>Coccinelloidea</taxon>
        <taxon>Coccinellidae</taxon>
        <taxon>Epilachninae</taxon>
        <taxon>Epilachnini</taxon>
        <taxon>Henosepilachna</taxon>
    </lineage>
</organism>
<gene>
    <name evidence="15" type="ORF">WA026_016927</name>
</gene>
<keyword evidence="9" id="KW-1278">Translocase</keyword>
<evidence type="ECO:0000256" key="3">
    <source>
        <dbReference type="ARBA" id="ARBA00012191"/>
    </source>
</evidence>
<comment type="subcellular location">
    <subcellularLocation>
        <location evidence="1">Membrane</location>
        <topology evidence="1">Multi-pass membrane protein</topology>
    </subcellularLocation>
</comment>
<keyword evidence="7" id="KW-0547">Nucleotide-binding</keyword>
<evidence type="ECO:0000256" key="12">
    <source>
        <dbReference type="ARBA" id="ARBA00023180"/>
    </source>
</evidence>
<keyword evidence="12" id="KW-0325">Glycoprotein</keyword>